<reference evidence="1" key="1">
    <citation type="submission" date="2022-03" db="EMBL/GenBank/DDBJ databases">
        <authorList>
            <person name="Brunel B."/>
        </authorList>
    </citation>
    <scope>NUCLEOTIDE SEQUENCE</scope>
    <source>
        <strain evidence="1">STM4922sample</strain>
    </source>
</reference>
<proteinExistence type="predicted"/>
<protein>
    <submittedName>
        <fullName evidence="1">Uncharacterized protein</fullName>
    </submittedName>
</protein>
<sequence>MRYARIIDGVVDSISYDLPHFEGGPESGWTEVPDDVFAGVHSMVRSSPAQSQRRHLLRQF</sequence>
<comment type="caution">
    <text evidence="1">The sequence shown here is derived from an EMBL/GenBank/DDBJ whole genome shotgun (WGS) entry which is preliminary data.</text>
</comment>
<dbReference type="EMBL" id="CAKXZS010000023">
    <property type="protein sequence ID" value="CAH2401318.1"/>
    <property type="molecule type" value="Genomic_DNA"/>
</dbReference>
<name>A0ABN8JV40_9HYPH</name>
<evidence type="ECO:0000313" key="2">
    <source>
        <dbReference type="Proteomes" id="UP001152604"/>
    </source>
</evidence>
<keyword evidence="2" id="KW-1185">Reference proteome</keyword>
<accession>A0ABN8JV40</accession>
<organism evidence="1 2">
    <name type="scientific">Mesorhizobium ventifaucium</name>
    <dbReference type="NCBI Taxonomy" id="666020"/>
    <lineage>
        <taxon>Bacteria</taxon>
        <taxon>Pseudomonadati</taxon>
        <taxon>Pseudomonadota</taxon>
        <taxon>Alphaproteobacteria</taxon>
        <taxon>Hyphomicrobiales</taxon>
        <taxon>Phyllobacteriaceae</taxon>
        <taxon>Mesorhizobium</taxon>
    </lineage>
</organism>
<evidence type="ECO:0000313" key="1">
    <source>
        <dbReference type="EMBL" id="CAH2401318.1"/>
    </source>
</evidence>
<dbReference type="Proteomes" id="UP001152604">
    <property type="component" value="Unassembled WGS sequence"/>
</dbReference>
<gene>
    <name evidence="1" type="ORF">MES4922_30004</name>
</gene>